<dbReference type="SUPFAM" id="SSF69255">
    <property type="entry name" value="gp5 N-terminal domain-like"/>
    <property type="match status" value="1"/>
</dbReference>
<dbReference type="Proteomes" id="UP001191082">
    <property type="component" value="Unassembled WGS sequence"/>
</dbReference>
<gene>
    <name evidence="6" type="primary">tssI</name>
    <name evidence="6" type="ORF">FGK64_13800</name>
</gene>
<dbReference type="SUPFAM" id="SSF69349">
    <property type="entry name" value="Phage fibre proteins"/>
    <property type="match status" value="1"/>
</dbReference>
<dbReference type="Pfam" id="PF04717">
    <property type="entry name" value="Phage_base_V"/>
    <property type="match status" value="1"/>
</dbReference>
<dbReference type="InterPro" id="IPR017847">
    <property type="entry name" value="T6SS_RhsGE_Vgr_subset"/>
</dbReference>
<evidence type="ECO:0000313" key="6">
    <source>
        <dbReference type="EMBL" id="TMV11360.1"/>
    </source>
</evidence>
<dbReference type="Gene3D" id="3.55.50.10">
    <property type="entry name" value="Baseplate protein-like domains"/>
    <property type="match status" value="1"/>
</dbReference>
<dbReference type="Pfam" id="PF05954">
    <property type="entry name" value="Phage_GPD"/>
    <property type="match status" value="1"/>
</dbReference>
<comment type="subcellular location">
    <subcellularLocation>
        <location evidence="1">Secreted</location>
    </subcellularLocation>
</comment>
<feature type="domain" description="Gp5/Type VI secretion system Vgr protein OB-fold" evidence="4">
    <location>
        <begin position="409"/>
        <end position="476"/>
    </location>
</feature>
<dbReference type="Pfam" id="PF22178">
    <property type="entry name" value="Gp5_trimer_C"/>
    <property type="match status" value="1"/>
</dbReference>
<dbReference type="NCBIfam" id="TIGR01646">
    <property type="entry name" value="vgr_GE"/>
    <property type="match status" value="1"/>
</dbReference>
<organism evidence="6 7">
    <name type="scientific">Arenibacterium halophilum</name>
    <dbReference type="NCBI Taxonomy" id="2583821"/>
    <lineage>
        <taxon>Bacteria</taxon>
        <taxon>Pseudomonadati</taxon>
        <taxon>Pseudomonadota</taxon>
        <taxon>Alphaproteobacteria</taxon>
        <taxon>Rhodobacterales</taxon>
        <taxon>Paracoccaceae</taxon>
        <taxon>Arenibacterium</taxon>
    </lineage>
</organism>
<name>A0ABY2X6F4_9RHOB</name>
<evidence type="ECO:0000256" key="1">
    <source>
        <dbReference type="ARBA" id="ARBA00004613"/>
    </source>
</evidence>
<keyword evidence="3" id="KW-0964">Secreted</keyword>
<evidence type="ECO:0000313" key="7">
    <source>
        <dbReference type="Proteomes" id="UP001191082"/>
    </source>
</evidence>
<dbReference type="SUPFAM" id="SSF69279">
    <property type="entry name" value="Phage tail proteins"/>
    <property type="match status" value="2"/>
</dbReference>
<evidence type="ECO:0000259" key="4">
    <source>
        <dbReference type="Pfam" id="PF04717"/>
    </source>
</evidence>
<dbReference type="InterPro" id="IPR054030">
    <property type="entry name" value="Gp5_Vgr_C"/>
</dbReference>
<dbReference type="InterPro" id="IPR006533">
    <property type="entry name" value="T6SS_Vgr_RhsGE"/>
</dbReference>
<accession>A0ABY2X6F4</accession>
<keyword evidence="7" id="KW-1185">Reference proteome</keyword>
<dbReference type="Gene3D" id="4.10.220.110">
    <property type="match status" value="1"/>
</dbReference>
<dbReference type="InterPro" id="IPR037026">
    <property type="entry name" value="Vgr_OB-fold_dom_sf"/>
</dbReference>
<dbReference type="Gene3D" id="2.40.50.230">
    <property type="entry name" value="Gp5 N-terminal domain"/>
    <property type="match status" value="1"/>
</dbReference>
<comment type="caution">
    <text evidence="6">The sequence shown here is derived from an EMBL/GenBank/DDBJ whole genome shotgun (WGS) entry which is preliminary data.</text>
</comment>
<proteinExistence type="inferred from homology"/>
<sequence length="710" mass="80000">MAEQQTRKDSPAWMTGEFASTDVVFRRAMVREKFNMLTETTIEFKSGNKALDLDKLLGRPMSVRMKKVDESERRFSGICVSVESLGLKDGESQYVAHLRPWLWMLTQASNNRIFQEMDAVAIIEQVFADHGFTDFDKRLSETRSAREYCVQYRESDYDFVCRLMEEEGIYFFFTTEGVDGDKEKLILCDGRGAHRAVPGEKVIEFYGRGAAGSRRPDSIGEWSGARRVTFGKVTLNDFDPLSPSADLKTVQSIKKGTHSHNQYERYHYQGHYRKDTELGNTRGRVRMEAEAVRYETKRGAGSVRNLAVGAFFSMDKHPDHKKSEEFILSEATHYIQDTGNFDDTKRRRDLEQDEMQFPEDMAGDMYAITFAAFPKATQFRAPLVTPWPEIGGLQTAIVVGKSGEEIWTDEHGRIKVQFHWDRDGKKNENSSCWVRVVTPWSGKGWGMVAIPRMGQEVVIQFEDGNPDRPICTGMLWNEETKPAFNYPDDATQLGIRTRSSKSGSDQTYNELMFDDKKDAELMRVQAQKDHQELIKNKSVRTIGFDEIDAGAHDADGCLSEVIKQDVTRTITDGNHYHTIKKGDEEFKIETGSQTIEIETDKTQTIKQNYSTTISQGNHTTEVKQGNQTDTVKLGNISVKASAGKITMEAAQKIELKVGGSKIEITPASITIKSVMVKIDASAMAEVKSGAMTQIKGSAMVIVKGGMTMIN</sequence>
<dbReference type="InterPro" id="IPR050708">
    <property type="entry name" value="T6SS_VgrG/RHS"/>
</dbReference>
<comment type="similarity">
    <text evidence="2">Belongs to the VgrG protein family.</text>
</comment>
<evidence type="ECO:0000256" key="2">
    <source>
        <dbReference type="ARBA" id="ARBA00005558"/>
    </source>
</evidence>
<dbReference type="NCBIfam" id="TIGR03361">
    <property type="entry name" value="VI_Rhs_Vgr"/>
    <property type="match status" value="1"/>
</dbReference>
<reference evidence="6 7" key="1">
    <citation type="submission" date="2019-05" db="EMBL/GenBank/DDBJ databases">
        <title>Marivita sp. nov. isolated from sea sediment.</title>
        <authorList>
            <person name="Kim W."/>
        </authorList>
    </citation>
    <scope>NUCLEOTIDE SEQUENCE [LARGE SCALE GENOMIC DNA]</scope>
    <source>
        <strain evidence="6 7">CAU 1492</strain>
    </source>
</reference>
<evidence type="ECO:0000256" key="3">
    <source>
        <dbReference type="ARBA" id="ARBA00022525"/>
    </source>
</evidence>
<dbReference type="EMBL" id="VCPC01000003">
    <property type="protein sequence ID" value="TMV11360.1"/>
    <property type="molecule type" value="Genomic_DNA"/>
</dbReference>
<dbReference type="InterPro" id="IPR006531">
    <property type="entry name" value="Gp5/Vgr_OB"/>
</dbReference>
<feature type="domain" description="Gp5/Type VI secretion system Vgr C-terminal trimerisation" evidence="5">
    <location>
        <begin position="494"/>
        <end position="613"/>
    </location>
</feature>
<protein>
    <submittedName>
        <fullName evidence="6">Type VI secretion system tip protein VgrG</fullName>
    </submittedName>
</protein>
<dbReference type="PANTHER" id="PTHR32305">
    <property type="match status" value="1"/>
</dbReference>
<dbReference type="Gene3D" id="2.30.110.50">
    <property type="match status" value="1"/>
</dbReference>
<dbReference type="PANTHER" id="PTHR32305:SF15">
    <property type="entry name" value="PROTEIN RHSA-RELATED"/>
    <property type="match status" value="1"/>
</dbReference>
<dbReference type="RefSeq" id="WP_138864427.1">
    <property type="nucleotide sequence ID" value="NZ_VCPC01000003.1"/>
</dbReference>
<evidence type="ECO:0000259" key="5">
    <source>
        <dbReference type="Pfam" id="PF22178"/>
    </source>
</evidence>